<dbReference type="EMBL" id="JAMFLZ010000004">
    <property type="protein sequence ID" value="MCL6295589.1"/>
    <property type="molecule type" value="Genomic_DNA"/>
</dbReference>
<organism evidence="2 3">
    <name type="scientific">Jejuia spongiicola</name>
    <dbReference type="NCBI Taxonomy" id="2942207"/>
    <lineage>
        <taxon>Bacteria</taxon>
        <taxon>Pseudomonadati</taxon>
        <taxon>Bacteroidota</taxon>
        <taxon>Flavobacteriia</taxon>
        <taxon>Flavobacteriales</taxon>
        <taxon>Flavobacteriaceae</taxon>
        <taxon>Jejuia</taxon>
    </lineage>
</organism>
<accession>A0ABT0QF23</accession>
<evidence type="ECO:0000259" key="1">
    <source>
        <dbReference type="Pfam" id="PF07244"/>
    </source>
</evidence>
<feature type="domain" description="POTRA" evidence="1">
    <location>
        <begin position="180"/>
        <end position="240"/>
    </location>
</feature>
<dbReference type="Gene3D" id="3.10.20.310">
    <property type="entry name" value="membrane protein fhac"/>
    <property type="match status" value="1"/>
</dbReference>
<dbReference type="Gene3D" id="2.40.160.50">
    <property type="entry name" value="membrane protein fhac: a member of the omp85/tpsb transporter family"/>
    <property type="match status" value="1"/>
</dbReference>
<keyword evidence="3" id="KW-1185">Reference proteome</keyword>
<dbReference type="InterPro" id="IPR010827">
    <property type="entry name" value="BamA/TamA_POTRA"/>
</dbReference>
<comment type="caution">
    <text evidence="2">The sequence shown here is derived from an EMBL/GenBank/DDBJ whole genome shotgun (WGS) entry which is preliminary data.</text>
</comment>
<name>A0ABT0QF23_9FLAO</name>
<dbReference type="RefSeq" id="WP_249973214.1">
    <property type="nucleotide sequence ID" value="NZ_JAMFLZ010000004.1"/>
</dbReference>
<gene>
    <name evidence="2" type="ORF">M3P09_11330</name>
</gene>
<reference evidence="2" key="1">
    <citation type="submission" date="2022-05" db="EMBL/GenBank/DDBJ databases">
        <authorList>
            <person name="Park J.-S."/>
        </authorList>
    </citation>
    <scope>NUCLEOTIDE SEQUENCE</scope>
    <source>
        <strain evidence="2">2012CJ34-3</strain>
    </source>
</reference>
<dbReference type="Proteomes" id="UP001165381">
    <property type="component" value="Unassembled WGS sequence"/>
</dbReference>
<evidence type="ECO:0000313" key="3">
    <source>
        <dbReference type="Proteomes" id="UP001165381"/>
    </source>
</evidence>
<proteinExistence type="predicted"/>
<protein>
    <recommendedName>
        <fullName evidence="1">POTRA domain-containing protein</fullName>
    </recommendedName>
</protein>
<evidence type="ECO:0000313" key="2">
    <source>
        <dbReference type="EMBL" id="MCL6295589.1"/>
    </source>
</evidence>
<sequence>MQKTSFLLLIIYILFSPKLYSQNLNLRVLGNNKFETKAIDSLSYQKSHKNYASIKAEVDSIQNLLYKTGYIENDLKDIIKKNDSFFTAKFHLKKKYNSIYIYYNNSVVETSIIKLVSDDVFDDYFILPFSTLENSLNFINSKTSETGNPFSKLKLSNIQIDKGNLKADLIIDSQKQKRAINRIIIKGYDKFPKSYLKHYLKIKQNQTFNLNKIKQKTNLLGNLKFANQIKPPEVLFSKDSTTLYIYTEKAKSNSFDGFLGFGTNEDTNKLEFDGYLNLNLTNNLNFGESFSLLYKSDENDQKTFRTDLTLPYLFRSPIGLDLGLQIFKKDSSFTTINQSAKLHYQINSKHKVYGGITSTTSNNLLSTNNLQGITDYDSNFFSVSYQFLKLQANNLLFPIKSRVLLETNFGNRKTTNSNEKQSYYSINAFKIFNLNNKNSFYLRMNGSNLNSNSYFQNELFRFGGINSIRGFEENSLFASLFGVLNTEYRYQLNNTIYIHTITDLAYFENKIANKKEKLFGYGFGFGILTKAGLFKFNYANGKTENQPFKFSNSKIHLSLIAGF</sequence>
<dbReference type="Pfam" id="PF07244">
    <property type="entry name" value="POTRA"/>
    <property type="match status" value="1"/>
</dbReference>